<protein>
    <submittedName>
        <fullName evidence="5">ABC transporter, ATP-binding protein</fullName>
    </submittedName>
</protein>
<proteinExistence type="predicted"/>
<sequence>MDDILQVNHLFKSYGDFQLKDVSFRMEKGTIMGFVGENGAGKTTTIKSILNLIERDHGSIQVFGMDNIEQEGRIKEQIGVVFDETYFHGNLRAADIGRIHKNIFRSWDQPLFEGYLKKFRLPSNKMIKDYSRGMKMKLSIATALSHHPKLLILDEPTSGLDPVVRNEILDIFLDFIQDEEHAILFSSHITSDLEKIADYITFIHEGQVVFSESKDELLYQYGVLKCGEEEFRTLSRSDYIGYNHNRFGYEVLIKDKNRIARKNPDAVIDNVTVEDIILYYVKGEAK</sequence>
<reference evidence="5 6" key="2">
    <citation type="submission" date="2009-02" db="EMBL/GenBank/DDBJ databases">
        <title>Draft genome sequence of Clostridium methylpentosum (DSM 5476).</title>
        <authorList>
            <person name="Sudarsanam P."/>
            <person name="Ley R."/>
            <person name="Guruge J."/>
            <person name="Turnbaugh P.J."/>
            <person name="Mahowald M."/>
            <person name="Liep D."/>
            <person name="Gordon J."/>
        </authorList>
    </citation>
    <scope>NUCLEOTIDE SEQUENCE [LARGE SCALE GENOMIC DNA]</scope>
    <source>
        <strain evidence="5 6">DSM 5476</strain>
    </source>
</reference>
<dbReference type="SUPFAM" id="SSF52540">
    <property type="entry name" value="P-loop containing nucleoside triphosphate hydrolases"/>
    <property type="match status" value="1"/>
</dbReference>
<reference evidence="5 6" key="1">
    <citation type="submission" date="2009-01" db="EMBL/GenBank/DDBJ databases">
        <authorList>
            <person name="Fulton L."/>
            <person name="Clifton S."/>
            <person name="Fulton B."/>
            <person name="Xu J."/>
            <person name="Minx P."/>
            <person name="Pepin K.H."/>
            <person name="Johnson M."/>
            <person name="Bhonagiri V."/>
            <person name="Nash W.E."/>
            <person name="Mardis E.R."/>
            <person name="Wilson R.K."/>
        </authorList>
    </citation>
    <scope>NUCLEOTIDE SEQUENCE [LARGE SCALE GENOMIC DNA]</scope>
    <source>
        <strain evidence="5 6">DSM 5476</strain>
    </source>
</reference>
<evidence type="ECO:0000256" key="2">
    <source>
        <dbReference type="ARBA" id="ARBA00022741"/>
    </source>
</evidence>
<dbReference type="Gene3D" id="3.40.50.300">
    <property type="entry name" value="P-loop containing nucleotide triphosphate hydrolases"/>
    <property type="match status" value="1"/>
</dbReference>
<keyword evidence="2" id="KW-0547">Nucleotide-binding</keyword>
<keyword evidence="6" id="KW-1185">Reference proteome</keyword>
<dbReference type="InterPro" id="IPR027417">
    <property type="entry name" value="P-loop_NTPase"/>
</dbReference>
<dbReference type="PROSITE" id="PS50893">
    <property type="entry name" value="ABC_TRANSPORTER_2"/>
    <property type="match status" value="1"/>
</dbReference>
<dbReference type="CDD" id="cd03230">
    <property type="entry name" value="ABC_DR_subfamily_A"/>
    <property type="match status" value="1"/>
</dbReference>
<dbReference type="HOGENOM" id="CLU_000604_1_2_9"/>
<dbReference type="GO" id="GO:0005524">
    <property type="term" value="F:ATP binding"/>
    <property type="evidence" value="ECO:0007669"/>
    <property type="project" value="UniProtKB-KW"/>
</dbReference>
<dbReference type="PANTHER" id="PTHR42939:SF3">
    <property type="entry name" value="ABC TRANSPORTER ATP-BINDING COMPONENT"/>
    <property type="match status" value="1"/>
</dbReference>
<name>C0EF65_9FIRM</name>
<keyword evidence="3 5" id="KW-0067">ATP-binding</keyword>
<dbReference type="InterPro" id="IPR003439">
    <property type="entry name" value="ABC_transporter-like_ATP-bd"/>
</dbReference>
<organism evidence="5 6">
    <name type="scientific">[Clostridium] methylpentosum DSM 5476</name>
    <dbReference type="NCBI Taxonomy" id="537013"/>
    <lineage>
        <taxon>Bacteria</taxon>
        <taxon>Bacillati</taxon>
        <taxon>Bacillota</taxon>
        <taxon>Clostridia</taxon>
        <taxon>Eubacteriales</taxon>
        <taxon>Oscillospiraceae</taxon>
        <taxon>Oscillospiraceae incertae sedis</taxon>
    </lineage>
</organism>
<evidence type="ECO:0000256" key="1">
    <source>
        <dbReference type="ARBA" id="ARBA00022448"/>
    </source>
</evidence>
<dbReference type="PANTHER" id="PTHR42939">
    <property type="entry name" value="ABC TRANSPORTER ATP-BINDING PROTEIN ALBC-RELATED"/>
    <property type="match status" value="1"/>
</dbReference>
<evidence type="ECO:0000256" key="3">
    <source>
        <dbReference type="ARBA" id="ARBA00022840"/>
    </source>
</evidence>
<dbReference type="Proteomes" id="UP000003340">
    <property type="component" value="Unassembled WGS sequence"/>
</dbReference>
<keyword evidence="1" id="KW-0813">Transport</keyword>
<dbReference type="InterPro" id="IPR003593">
    <property type="entry name" value="AAA+_ATPase"/>
</dbReference>
<evidence type="ECO:0000313" key="6">
    <source>
        <dbReference type="Proteomes" id="UP000003340"/>
    </source>
</evidence>
<dbReference type="STRING" id="537013.CLOSTMETH_02506"/>
<comment type="caution">
    <text evidence="5">The sequence shown here is derived from an EMBL/GenBank/DDBJ whole genome shotgun (WGS) entry which is preliminary data.</text>
</comment>
<dbReference type="eggNOG" id="COG1131">
    <property type="taxonomic scope" value="Bacteria"/>
</dbReference>
<feature type="domain" description="ABC transporter" evidence="4">
    <location>
        <begin position="5"/>
        <end position="230"/>
    </location>
</feature>
<dbReference type="AlphaFoldDB" id="C0EF65"/>
<dbReference type="InterPro" id="IPR051782">
    <property type="entry name" value="ABC_Transporter_VariousFunc"/>
</dbReference>
<gene>
    <name evidence="5" type="ORF">CLOSTMETH_02506</name>
</gene>
<dbReference type="Pfam" id="PF00005">
    <property type="entry name" value="ABC_tran"/>
    <property type="match status" value="1"/>
</dbReference>
<dbReference type="EMBL" id="ACEC01000084">
    <property type="protein sequence ID" value="EEG29868.1"/>
    <property type="molecule type" value="Genomic_DNA"/>
</dbReference>
<dbReference type="SMART" id="SM00382">
    <property type="entry name" value="AAA"/>
    <property type="match status" value="1"/>
</dbReference>
<dbReference type="GO" id="GO:0016887">
    <property type="term" value="F:ATP hydrolysis activity"/>
    <property type="evidence" value="ECO:0007669"/>
    <property type="project" value="InterPro"/>
</dbReference>
<accession>C0EF65</accession>
<evidence type="ECO:0000259" key="4">
    <source>
        <dbReference type="PROSITE" id="PS50893"/>
    </source>
</evidence>
<evidence type="ECO:0000313" key="5">
    <source>
        <dbReference type="EMBL" id="EEG29868.1"/>
    </source>
</evidence>